<proteinExistence type="predicted"/>
<organism evidence="1 2">
    <name type="scientific">Apiosordaria backusii</name>
    <dbReference type="NCBI Taxonomy" id="314023"/>
    <lineage>
        <taxon>Eukaryota</taxon>
        <taxon>Fungi</taxon>
        <taxon>Dikarya</taxon>
        <taxon>Ascomycota</taxon>
        <taxon>Pezizomycotina</taxon>
        <taxon>Sordariomycetes</taxon>
        <taxon>Sordariomycetidae</taxon>
        <taxon>Sordariales</taxon>
        <taxon>Lasiosphaeriaceae</taxon>
        <taxon>Apiosordaria</taxon>
    </lineage>
</organism>
<keyword evidence="2" id="KW-1185">Reference proteome</keyword>
<comment type="caution">
    <text evidence="1">The sequence shown here is derived from an EMBL/GenBank/DDBJ whole genome shotgun (WGS) entry which is preliminary data.</text>
</comment>
<accession>A0AA40AXU1</accession>
<sequence length="181" mass="19296">MGAPRLKLHPMCRYWPRLPLACRGAEREREQPVKLPPCEPRLVGAGGCDGWRLLADGGYSRSLAVSGRNVVVVGLYFSEVVAGNAAQLAGVRSHHLKAGKGERKATAGAAVLPLQARAKRLEWGGDGYVGLSNDGDEMEGIHDAVSTSQQVVVVYVGGSIWCSKGRLSVNRAPKSFCVCVD</sequence>
<dbReference type="Proteomes" id="UP001172159">
    <property type="component" value="Unassembled WGS sequence"/>
</dbReference>
<evidence type="ECO:0000313" key="1">
    <source>
        <dbReference type="EMBL" id="KAK0723988.1"/>
    </source>
</evidence>
<dbReference type="EMBL" id="JAUKTV010000011">
    <property type="protein sequence ID" value="KAK0723988.1"/>
    <property type="molecule type" value="Genomic_DNA"/>
</dbReference>
<evidence type="ECO:0000313" key="2">
    <source>
        <dbReference type="Proteomes" id="UP001172159"/>
    </source>
</evidence>
<reference evidence="1" key="1">
    <citation type="submission" date="2023-06" db="EMBL/GenBank/DDBJ databases">
        <title>Genome-scale phylogeny and comparative genomics of the fungal order Sordariales.</title>
        <authorList>
            <consortium name="Lawrence Berkeley National Laboratory"/>
            <person name="Hensen N."/>
            <person name="Bonometti L."/>
            <person name="Westerberg I."/>
            <person name="Brannstrom I.O."/>
            <person name="Guillou S."/>
            <person name="Cros-Aarteil S."/>
            <person name="Calhoun S."/>
            <person name="Haridas S."/>
            <person name="Kuo A."/>
            <person name="Mondo S."/>
            <person name="Pangilinan J."/>
            <person name="Riley R."/>
            <person name="Labutti K."/>
            <person name="Andreopoulos B."/>
            <person name="Lipzen A."/>
            <person name="Chen C."/>
            <person name="Yanf M."/>
            <person name="Daum C."/>
            <person name="Ng V."/>
            <person name="Clum A."/>
            <person name="Steindorff A."/>
            <person name="Ohm R."/>
            <person name="Martin F."/>
            <person name="Silar P."/>
            <person name="Natvig D."/>
            <person name="Lalanne C."/>
            <person name="Gautier V."/>
            <person name="Ament-Velasquez S.L."/>
            <person name="Kruys A."/>
            <person name="Hutchinson M.I."/>
            <person name="Powell A.J."/>
            <person name="Barry K."/>
            <person name="Miller A.N."/>
            <person name="Grigoriev I.V."/>
            <person name="Debuchy R."/>
            <person name="Gladieux P."/>
            <person name="Thoren M.H."/>
            <person name="Johannesson H."/>
        </authorList>
    </citation>
    <scope>NUCLEOTIDE SEQUENCE</scope>
    <source>
        <strain evidence="1">CBS 540.89</strain>
    </source>
</reference>
<dbReference type="AlphaFoldDB" id="A0AA40AXU1"/>
<gene>
    <name evidence="1" type="ORF">B0T21DRAFT_47715</name>
</gene>
<protein>
    <submittedName>
        <fullName evidence="1">Uncharacterized protein</fullName>
    </submittedName>
</protein>
<name>A0AA40AXU1_9PEZI</name>